<dbReference type="Pfam" id="PF00668">
    <property type="entry name" value="Condensation"/>
    <property type="match status" value="1"/>
</dbReference>
<dbReference type="EMBL" id="JARDXE010000062">
    <property type="protein sequence ID" value="MDE8650074.1"/>
    <property type="molecule type" value="Genomic_DNA"/>
</dbReference>
<dbReference type="AlphaFoldDB" id="A0AAW6LSQ2"/>
<dbReference type="CDD" id="cd19540">
    <property type="entry name" value="LCL_NRPS-like"/>
    <property type="match status" value="1"/>
</dbReference>
<evidence type="ECO:0000313" key="3">
    <source>
        <dbReference type="Proteomes" id="UP001217325"/>
    </source>
</evidence>
<reference evidence="2" key="1">
    <citation type="submission" date="2023-02" db="EMBL/GenBank/DDBJ databases">
        <title>A novel hydrolase synthesized by Rhodococcus erythropolis HQ is responsible for the detoxification of Zearalenone.</title>
        <authorList>
            <person name="Hu J."/>
            <person name="Xu J."/>
        </authorList>
    </citation>
    <scope>NUCLEOTIDE SEQUENCE</scope>
    <source>
        <strain evidence="2">HQ</strain>
    </source>
</reference>
<feature type="non-terminal residue" evidence="2">
    <location>
        <position position="1"/>
    </location>
</feature>
<feature type="non-terminal residue" evidence="2">
    <location>
        <position position="491"/>
    </location>
</feature>
<protein>
    <submittedName>
        <fullName evidence="2">Condensation domain-containing protein</fullName>
    </submittedName>
</protein>
<dbReference type="PANTHER" id="PTHR45398:SF1">
    <property type="entry name" value="ENZYME, PUTATIVE (JCVI)-RELATED"/>
    <property type="match status" value="1"/>
</dbReference>
<proteinExistence type="predicted"/>
<dbReference type="Proteomes" id="UP001217325">
    <property type="component" value="Unassembled WGS sequence"/>
</dbReference>
<gene>
    <name evidence="2" type="ORF">PXH69_34520</name>
</gene>
<feature type="domain" description="Condensation" evidence="1">
    <location>
        <begin position="12"/>
        <end position="452"/>
    </location>
</feature>
<dbReference type="GO" id="GO:0003824">
    <property type="term" value="F:catalytic activity"/>
    <property type="evidence" value="ECO:0007669"/>
    <property type="project" value="InterPro"/>
</dbReference>
<evidence type="ECO:0000259" key="1">
    <source>
        <dbReference type="Pfam" id="PF00668"/>
    </source>
</evidence>
<organism evidence="2 3">
    <name type="scientific">Rhodococcus qingshengii</name>
    <dbReference type="NCBI Taxonomy" id="334542"/>
    <lineage>
        <taxon>Bacteria</taxon>
        <taxon>Bacillati</taxon>
        <taxon>Actinomycetota</taxon>
        <taxon>Actinomycetes</taxon>
        <taxon>Mycobacteriales</taxon>
        <taxon>Nocardiaceae</taxon>
        <taxon>Rhodococcus</taxon>
        <taxon>Rhodococcus erythropolis group</taxon>
    </lineage>
</organism>
<dbReference type="Gene3D" id="3.30.559.10">
    <property type="entry name" value="Chloramphenicol acetyltransferase-like domain"/>
    <property type="match status" value="1"/>
</dbReference>
<dbReference type="InterPro" id="IPR001242">
    <property type="entry name" value="Condensation_dom"/>
</dbReference>
<accession>A0AAW6LSQ2</accession>
<dbReference type="SUPFAM" id="SSF52777">
    <property type="entry name" value="CoA-dependent acyltransferases"/>
    <property type="match status" value="2"/>
</dbReference>
<comment type="caution">
    <text evidence="2">The sequence shown here is derived from an EMBL/GenBank/DDBJ whole genome shotgun (WGS) entry which is preliminary data.</text>
</comment>
<dbReference type="InterPro" id="IPR023213">
    <property type="entry name" value="CAT-like_dom_sf"/>
</dbReference>
<dbReference type="GO" id="GO:0008610">
    <property type="term" value="P:lipid biosynthetic process"/>
    <property type="evidence" value="ECO:0007669"/>
    <property type="project" value="UniProtKB-ARBA"/>
</dbReference>
<dbReference type="RefSeq" id="WP_275233179.1">
    <property type="nucleotide sequence ID" value="NZ_JARDXE010000062.1"/>
</dbReference>
<dbReference type="PANTHER" id="PTHR45398">
    <property type="match status" value="1"/>
</dbReference>
<dbReference type="Gene3D" id="3.30.559.30">
    <property type="entry name" value="Nonribosomal peptide synthetase, condensation domain"/>
    <property type="match status" value="1"/>
</dbReference>
<sequence>AALTAQVRPVRVPLSLAQQRMWFLNRFDTDSAVNNVPVAVRLTGALDLAALNSAVHDVIGRHEVLRTVYPEVDGVGYQKICSVEDVSIDLGAERVTDDRIQAELYSFFAQGFDVTVEVPLRAKLFQVADDDFVLSFVMHHISTDGFSMGPLTRDVMTAYYARTNGQAPTWTPLPVQYADYSLWQREVLGSEDDPQSMIAKQIAFWSDALADLPEQLDLPGDRPRPEIASGRGANHSFTIEPQLWSELDELAKATNATPFMVVHSALAVLLARLSATTDIAIGAPIAGRGEAELDDVIGMFVNTLVLRTEVDPSMSFAELLASARQVDLQAFAHADVPFERVVEVLDPVRSQARHPLFQVALTFQNLGQSALELPGLTAAAVEFDAALAKFDLQFTLEDAADAGMSGTLTYATDLFDASTAAEFADRFVSVLRGVVANPAAAVGDVDVMTAGELDRVLSWSDTGVDSGVDSTLSAWFDDAAARFGDRVAVRF</sequence>
<evidence type="ECO:0000313" key="2">
    <source>
        <dbReference type="EMBL" id="MDE8650074.1"/>
    </source>
</evidence>
<name>A0AAW6LSQ2_RHOSG</name>